<dbReference type="EMBL" id="JAUOPB010000005">
    <property type="protein sequence ID" value="MDO6422347.1"/>
    <property type="molecule type" value="Genomic_DNA"/>
</dbReference>
<name>A0AAW7X656_9GAMM</name>
<evidence type="ECO:0000313" key="2">
    <source>
        <dbReference type="Proteomes" id="UP001169760"/>
    </source>
</evidence>
<accession>A0AAW7X656</accession>
<dbReference type="InterPro" id="IPR024510">
    <property type="entry name" value="DUF2589"/>
</dbReference>
<sequence>MALHGFDELVEALAGALVHARETVERQHLRTIQNYFTRDGDKLVAKTTTIHVPDLDANGEPELEVKVPLFSLLPLSSLTIDEVTVEFDAYLSTLSGDSDKSKGPKKMQMELGGHGMMGKSKNNVKVSVKVKGGNPPEGLIKLNDNIVKSIP</sequence>
<evidence type="ECO:0000313" key="1">
    <source>
        <dbReference type="EMBL" id="MDO6422347.1"/>
    </source>
</evidence>
<organism evidence="1 2">
    <name type="scientific">Saccharophagus degradans</name>
    <dbReference type="NCBI Taxonomy" id="86304"/>
    <lineage>
        <taxon>Bacteria</taxon>
        <taxon>Pseudomonadati</taxon>
        <taxon>Pseudomonadota</taxon>
        <taxon>Gammaproteobacteria</taxon>
        <taxon>Cellvibrionales</taxon>
        <taxon>Cellvibrionaceae</taxon>
        <taxon>Saccharophagus</taxon>
    </lineage>
</organism>
<reference evidence="1" key="1">
    <citation type="submission" date="2023-07" db="EMBL/GenBank/DDBJ databases">
        <title>Genome content predicts the carbon catabolic preferences of heterotrophic bacteria.</title>
        <authorList>
            <person name="Gralka M."/>
        </authorList>
    </citation>
    <scope>NUCLEOTIDE SEQUENCE</scope>
    <source>
        <strain evidence="1">I3M17_2</strain>
    </source>
</reference>
<comment type="caution">
    <text evidence="1">The sequence shown here is derived from an EMBL/GenBank/DDBJ whole genome shotgun (WGS) entry which is preliminary data.</text>
</comment>
<dbReference type="RefSeq" id="WP_011469379.1">
    <property type="nucleotide sequence ID" value="NZ_CP123764.1"/>
</dbReference>
<dbReference type="Pfam" id="PF11655">
    <property type="entry name" value="DUF2589"/>
    <property type="match status" value="1"/>
</dbReference>
<dbReference type="AlphaFoldDB" id="A0AAW7X656"/>
<dbReference type="Proteomes" id="UP001169760">
    <property type="component" value="Unassembled WGS sequence"/>
</dbReference>
<dbReference type="GeneID" id="98614552"/>
<protein>
    <submittedName>
        <fullName evidence="1">DUF2589 domain-containing protein</fullName>
    </submittedName>
</protein>
<proteinExistence type="predicted"/>
<gene>
    <name evidence="1" type="ORF">Q4521_07665</name>
</gene>